<feature type="coiled-coil region" evidence="8">
    <location>
        <begin position="326"/>
        <end position="471"/>
    </location>
</feature>
<keyword evidence="13" id="KW-1185">Reference proteome</keyword>
<evidence type="ECO:0000259" key="11">
    <source>
        <dbReference type="PROSITE" id="PS50109"/>
    </source>
</evidence>
<feature type="transmembrane region" description="Helical" evidence="9">
    <location>
        <begin position="367"/>
        <end position="388"/>
    </location>
</feature>
<feature type="signal peptide" evidence="10">
    <location>
        <begin position="1"/>
        <end position="18"/>
    </location>
</feature>
<dbReference type="Pfam" id="PF02518">
    <property type="entry name" value="HATPase_c"/>
    <property type="match status" value="1"/>
</dbReference>
<evidence type="ECO:0000256" key="7">
    <source>
        <dbReference type="PROSITE-ProRule" id="PRU00339"/>
    </source>
</evidence>
<dbReference type="PROSITE" id="PS50005">
    <property type="entry name" value="TPR"/>
    <property type="match status" value="1"/>
</dbReference>
<dbReference type="Gene3D" id="1.10.287.130">
    <property type="match status" value="1"/>
</dbReference>
<proteinExistence type="predicted"/>
<evidence type="ECO:0000256" key="6">
    <source>
        <dbReference type="ARBA" id="ARBA00023012"/>
    </source>
</evidence>
<dbReference type="Pfam" id="PF13424">
    <property type="entry name" value="TPR_12"/>
    <property type="match status" value="1"/>
</dbReference>
<dbReference type="AlphaFoldDB" id="A0A7X8XWT1"/>
<comment type="caution">
    <text evidence="12">The sequence shown here is derived from an EMBL/GenBank/DDBJ whole genome shotgun (WGS) entry which is preliminary data.</text>
</comment>
<dbReference type="PRINTS" id="PR00344">
    <property type="entry name" value="BCTRLSENSOR"/>
</dbReference>
<dbReference type="InterPro" id="IPR036097">
    <property type="entry name" value="HisK_dim/P_sf"/>
</dbReference>
<feature type="domain" description="Histidine kinase" evidence="11">
    <location>
        <begin position="442"/>
        <end position="656"/>
    </location>
</feature>
<gene>
    <name evidence="12" type="ORF">HGP29_15000</name>
</gene>
<dbReference type="EC" id="2.7.13.3" evidence="2"/>
<keyword evidence="8" id="KW-0175">Coiled coil</keyword>
<evidence type="ECO:0000256" key="3">
    <source>
        <dbReference type="ARBA" id="ARBA00022553"/>
    </source>
</evidence>
<dbReference type="SUPFAM" id="SSF47384">
    <property type="entry name" value="Homodimeric domain of signal transducing histidine kinase"/>
    <property type="match status" value="1"/>
</dbReference>
<feature type="chain" id="PRO_5031181091" description="histidine kinase" evidence="10">
    <location>
        <begin position="19"/>
        <end position="661"/>
    </location>
</feature>
<dbReference type="FunFam" id="3.30.565.10:FF:000006">
    <property type="entry name" value="Sensor histidine kinase WalK"/>
    <property type="match status" value="1"/>
</dbReference>
<dbReference type="PANTHER" id="PTHR43711:SF1">
    <property type="entry name" value="HISTIDINE KINASE 1"/>
    <property type="match status" value="1"/>
</dbReference>
<dbReference type="SUPFAM" id="SSF48452">
    <property type="entry name" value="TPR-like"/>
    <property type="match status" value="2"/>
</dbReference>
<dbReference type="InterPro" id="IPR005467">
    <property type="entry name" value="His_kinase_dom"/>
</dbReference>
<dbReference type="PROSITE" id="PS50109">
    <property type="entry name" value="HIS_KIN"/>
    <property type="match status" value="1"/>
</dbReference>
<dbReference type="SMART" id="SM00388">
    <property type="entry name" value="HisKA"/>
    <property type="match status" value="1"/>
</dbReference>
<dbReference type="SMART" id="SM00028">
    <property type="entry name" value="TPR"/>
    <property type="match status" value="6"/>
</dbReference>
<evidence type="ECO:0000256" key="10">
    <source>
        <dbReference type="SAM" id="SignalP"/>
    </source>
</evidence>
<keyword evidence="9" id="KW-0812">Transmembrane</keyword>
<evidence type="ECO:0000256" key="9">
    <source>
        <dbReference type="SAM" id="Phobius"/>
    </source>
</evidence>
<dbReference type="Proteomes" id="UP000585050">
    <property type="component" value="Unassembled WGS sequence"/>
</dbReference>
<organism evidence="12 13">
    <name type="scientific">Flammeovirga agarivorans</name>
    <dbReference type="NCBI Taxonomy" id="2726742"/>
    <lineage>
        <taxon>Bacteria</taxon>
        <taxon>Pseudomonadati</taxon>
        <taxon>Bacteroidota</taxon>
        <taxon>Cytophagia</taxon>
        <taxon>Cytophagales</taxon>
        <taxon>Flammeovirgaceae</taxon>
        <taxon>Flammeovirga</taxon>
    </lineage>
</organism>
<keyword evidence="3" id="KW-0597">Phosphoprotein</keyword>
<dbReference type="InterPro" id="IPR050736">
    <property type="entry name" value="Sensor_HK_Regulatory"/>
</dbReference>
<evidence type="ECO:0000313" key="13">
    <source>
        <dbReference type="Proteomes" id="UP000585050"/>
    </source>
</evidence>
<evidence type="ECO:0000256" key="2">
    <source>
        <dbReference type="ARBA" id="ARBA00012438"/>
    </source>
</evidence>
<dbReference type="CDD" id="cd00082">
    <property type="entry name" value="HisKA"/>
    <property type="match status" value="1"/>
</dbReference>
<dbReference type="RefSeq" id="WP_168883233.1">
    <property type="nucleotide sequence ID" value="NZ_JABAIL010000004.1"/>
</dbReference>
<dbReference type="Pfam" id="PF00512">
    <property type="entry name" value="HisKA"/>
    <property type="match status" value="1"/>
</dbReference>
<dbReference type="EMBL" id="JABAIL010000004">
    <property type="protein sequence ID" value="NLR92524.1"/>
    <property type="molecule type" value="Genomic_DNA"/>
</dbReference>
<dbReference type="InterPro" id="IPR011990">
    <property type="entry name" value="TPR-like_helical_dom_sf"/>
</dbReference>
<keyword evidence="5" id="KW-0418">Kinase</keyword>
<dbReference type="InterPro" id="IPR004358">
    <property type="entry name" value="Sig_transdc_His_kin-like_C"/>
</dbReference>
<evidence type="ECO:0000313" key="12">
    <source>
        <dbReference type="EMBL" id="NLR92524.1"/>
    </source>
</evidence>
<evidence type="ECO:0000256" key="4">
    <source>
        <dbReference type="ARBA" id="ARBA00022679"/>
    </source>
</evidence>
<dbReference type="Gene3D" id="1.25.40.10">
    <property type="entry name" value="Tetratricopeptide repeat domain"/>
    <property type="match status" value="2"/>
</dbReference>
<keyword evidence="9" id="KW-1133">Transmembrane helix</keyword>
<keyword evidence="7" id="KW-0802">TPR repeat</keyword>
<dbReference type="GO" id="GO:0000155">
    <property type="term" value="F:phosphorelay sensor kinase activity"/>
    <property type="evidence" value="ECO:0007669"/>
    <property type="project" value="InterPro"/>
</dbReference>
<comment type="catalytic activity">
    <reaction evidence="1">
        <text>ATP + protein L-histidine = ADP + protein N-phospho-L-histidine.</text>
        <dbReference type="EC" id="2.7.13.3"/>
    </reaction>
</comment>
<dbReference type="InterPro" id="IPR036890">
    <property type="entry name" value="HATPase_C_sf"/>
</dbReference>
<dbReference type="SMART" id="SM00387">
    <property type="entry name" value="HATPase_c"/>
    <property type="match status" value="1"/>
</dbReference>
<dbReference type="PANTHER" id="PTHR43711">
    <property type="entry name" value="TWO-COMPONENT HISTIDINE KINASE"/>
    <property type="match status" value="1"/>
</dbReference>
<dbReference type="InterPro" id="IPR003594">
    <property type="entry name" value="HATPase_dom"/>
</dbReference>
<reference evidence="12 13" key="1">
    <citation type="submission" date="2020-04" db="EMBL/GenBank/DDBJ databases">
        <title>Flammeovirga sp. SR4, a novel species isolated from seawater.</title>
        <authorList>
            <person name="Wang X."/>
        </authorList>
    </citation>
    <scope>NUCLEOTIDE SEQUENCE [LARGE SCALE GENOMIC DNA]</scope>
    <source>
        <strain evidence="12 13">SR4</strain>
    </source>
</reference>
<keyword evidence="10" id="KW-0732">Signal</keyword>
<feature type="repeat" description="TPR" evidence="7">
    <location>
        <begin position="125"/>
        <end position="158"/>
    </location>
</feature>
<dbReference type="InterPro" id="IPR003661">
    <property type="entry name" value="HisK_dim/P_dom"/>
</dbReference>
<protein>
    <recommendedName>
        <fullName evidence="2">histidine kinase</fullName>
        <ecNumber evidence="2">2.7.13.3</ecNumber>
    </recommendedName>
</protein>
<evidence type="ECO:0000256" key="1">
    <source>
        <dbReference type="ARBA" id="ARBA00000085"/>
    </source>
</evidence>
<keyword evidence="4" id="KW-0808">Transferase</keyword>
<sequence length="661" mass="76328">MKLLYFLSFLLLSYHLFAVDPLASKRQKIDSLKQVNFQHEMDDHNIDALFQLSGLYYQYAPDSSIYYLNQALKIALQTSNQGHLQKVYHRRGVANFYKAEYGEALKDYFEAAKISESLKDTSHWNNSIQNIGKVYEVQAELDKALEYYQKGFSLLNDNSSDELKALAFSNMANINTYMENYDESISYHKQALAIRQKLYEEKKKGSRNALAYSYNDIAIVYLRLNKTKQALKAYQASYKILNEINDIRGLIHVCSGLSDTYRTLGDNRKALEYAKKGYNLVQQTGAKLELVSVAYQLAVLYEEQKDYYQALKFQKLSHDMYDSVYNQEKMREIADLENQVRFSQQEAENRLLTEQQKLQELKMKKQWFFLFSIIVICLILAVFLAYIIKQKNKKKTLAERLSLANEQLLTQQEKLKVSYQEIECQNERLNTLNEEKNHLIGVVAHDLRNPLTSALSLSQILESELKDEEQECISGVTRALWRMQEMITRILDVKAIEAGHLNLEIVEFELDEVVETVVEQLTKKAERKGIEVYQRLKPCVVLADPNGVRQILENLLSNAIKFSPKNERIDVEIEFCDQEKVRLSVRDHGPGLSLEDKEKLFGKFQRLSAKPTDGESSTGLGLSIAKKFTEAMKGKIHVESEEGKGAKFIVTLVRKVKMETR</sequence>
<evidence type="ECO:0000256" key="5">
    <source>
        <dbReference type="ARBA" id="ARBA00022777"/>
    </source>
</evidence>
<evidence type="ECO:0000256" key="8">
    <source>
        <dbReference type="SAM" id="Coils"/>
    </source>
</evidence>
<name>A0A7X8XWT1_9BACT</name>
<accession>A0A7X8XWT1</accession>
<keyword evidence="6" id="KW-0902">Two-component regulatory system</keyword>
<dbReference type="SUPFAM" id="SSF55874">
    <property type="entry name" value="ATPase domain of HSP90 chaperone/DNA topoisomerase II/histidine kinase"/>
    <property type="match status" value="1"/>
</dbReference>
<keyword evidence="9" id="KW-0472">Membrane</keyword>
<dbReference type="InterPro" id="IPR019734">
    <property type="entry name" value="TPR_rpt"/>
</dbReference>
<dbReference type="Gene3D" id="3.30.565.10">
    <property type="entry name" value="Histidine kinase-like ATPase, C-terminal domain"/>
    <property type="match status" value="1"/>
</dbReference>